<keyword evidence="1" id="KW-0460">Magnesium</keyword>
<keyword evidence="1" id="KW-0442">Lipid degradation</keyword>
<comment type="cofactor">
    <cofactor evidence="1">
        <name>Mg(2+)</name>
        <dbReference type="ChEBI" id="CHEBI:18420"/>
    </cofactor>
</comment>
<dbReference type="UniPathway" id="UPA00084">
    <property type="reaction ID" value="UER00504"/>
</dbReference>
<comment type="function">
    <text evidence="1">Lipid phosphatase which dephosphorylates phosphatidylglycerophosphate (PGP) to phosphatidylglycerol (PG).</text>
</comment>
<dbReference type="EMBL" id="NDXW01000001">
    <property type="protein sequence ID" value="RDH42692.1"/>
    <property type="molecule type" value="Genomic_DNA"/>
</dbReference>
<keyword evidence="5" id="KW-1185">Reference proteome</keyword>
<keyword evidence="1" id="KW-0997">Cell inner membrane</keyword>
<organism evidence="4 5">
    <name type="scientific">Zooshikella ganghwensis</name>
    <dbReference type="NCBI Taxonomy" id="202772"/>
    <lineage>
        <taxon>Bacteria</taxon>
        <taxon>Pseudomonadati</taxon>
        <taxon>Pseudomonadota</taxon>
        <taxon>Gammaproteobacteria</taxon>
        <taxon>Oceanospirillales</taxon>
        <taxon>Zooshikellaceae</taxon>
        <taxon>Zooshikella</taxon>
    </lineage>
</organism>
<keyword evidence="1" id="KW-1003">Cell membrane</keyword>
<keyword evidence="2" id="KW-1133">Transmembrane helix</keyword>
<dbReference type="Pfam" id="PF04608">
    <property type="entry name" value="PgpA"/>
    <property type="match status" value="1"/>
</dbReference>
<dbReference type="PIRSF" id="PIRSF006162">
    <property type="entry name" value="PgpA"/>
    <property type="match status" value="1"/>
</dbReference>
<comment type="pathway">
    <text evidence="1">Phospholipid metabolism; phosphatidylglycerol biosynthesis; phosphatidylglycerol from CDP-diacylglycerol: step 2/2.</text>
</comment>
<dbReference type="RefSeq" id="WP_094786155.1">
    <property type="nucleotide sequence ID" value="NZ_NDXW01000001.1"/>
</dbReference>
<dbReference type="EC" id="3.1.3.27" evidence="1"/>
<dbReference type="PANTHER" id="PTHR36305:SF1">
    <property type="entry name" value="PHOSPHATIDYLGLYCEROPHOSPHATASE A"/>
    <property type="match status" value="1"/>
</dbReference>
<dbReference type="InterPro" id="IPR026037">
    <property type="entry name" value="PgpA"/>
</dbReference>
<feature type="transmembrane region" description="Helical" evidence="2">
    <location>
        <begin position="15"/>
        <end position="43"/>
    </location>
</feature>
<feature type="domain" description="YutG/PgpA" evidence="3">
    <location>
        <begin position="16"/>
        <end position="154"/>
    </location>
</feature>
<protein>
    <recommendedName>
        <fullName evidence="1">Phosphatidylglycerophosphatase A</fullName>
        <ecNumber evidence="1">3.1.3.27</ecNumber>
    </recommendedName>
    <alternativeName>
        <fullName evidence="1">Phosphatidylglycerolphosphate phosphatase A</fullName>
    </alternativeName>
</protein>
<dbReference type="GO" id="GO:0008962">
    <property type="term" value="F:phosphatidylglycerophosphatase activity"/>
    <property type="evidence" value="ECO:0007669"/>
    <property type="project" value="UniProtKB-EC"/>
</dbReference>
<reference evidence="4 5" key="1">
    <citation type="submission" date="2017-04" db="EMBL/GenBank/DDBJ databases">
        <title>Draft genome sequence of Zooshikella ganghwensis VG4 isolated from Red Sea sediments.</title>
        <authorList>
            <person name="Rehman Z."/>
            <person name="Alam I."/>
            <person name="Kamau A."/>
            <person name="Bajic V."/>
            <person name="Leiknes T."/>
        </authorList>
    </citation>
    <scope>NUCLEOTIDE SEQUENCE [LARGE SCALE GENOMIC DNA]</scope>
    <source>
        <strain evidence="4 5">VG4</strain>
    </source>
</reference>
<keyword evidence="1" id="KW-1208">Phospholipid metabolism</keyword>
<dbReference type="CDD" id="cd06971">
    <property type="entry name" value="PgpA"/>
    <property type="match status" value="1"/>
</dbReference>
<keyword evidence="1" id="KW-0595">Phospholipid degradation</keyword>
<dbReference type="GO" id="GO:0006655">
    <property type="term" value="P:phosphatidylglycerol biosynthetic process"/>
    <property type="evidence" value="ECO:0007669"/>
    <property type="project" value="UniProtKB-UniPathway"/>
</dbReference>
<dbReference type="InterPro" id="IPR036681">
    <property type="entry name" value="PgpA-like_sf"/>
</dbReference>
<accession>A0A4P9VLG3</accession>
<comment type="catalytic activity">
    <reaction evidence="1">
        <text>a 1,2-diacyl-sn-glycero-3-phospho-(1'-sn-glycero-3'-phosphate) + H2O = a 1,2-diacyl-sn-glycero-3-phospho-(1'-sn-glycerol) + phosphate</text>
        <dbReference type="Rhea" id="RHEA:33751"/>
        <dbReference type="ChEBI" id="CHEBI:15377"/>
        <dbReference type="ChEBI" id="CHEBI:43474"/>
        <dbReference type="ChEBI" id="CHEBI:60110"/>
        <dbReference type="ChEBI" id="CHEBI:64716"/>
        <dbReference type="EC" id="3.1.3.27"/>
    </reaction>
</comment>
<dbReference type="InterPro" id="IPR007686">
    <property type="entry name" value="YutG/PgpA"/>
</dbReference>
<dbReference type="SUPFAM" id="SSF101307">
    <property type="entry name" value="YutG-like"/>
    <property type="match status" value="1"/>
</dbReference>
<keyword evidence="1" id="KW-0479">Metal-binding</keyword>
<sequence length="159" mass="17351">MKAVTPTTLGRDPRLWLAFGLGSGLSPKAPGTVGTIAALPFWWLFQGLPLASYAVVVLLAAVLGIWLCGIASAKLGVHDHPGIVWDEFVGLWITLFAIPSHWFWVLIGVILFRIFDIIKPWPIRWVDKHVHGGLGIMLDDVMAGVMGLCTTQLLVLLFG</sequence>
<dbReference type="GO" id="GO:0005886">
    <property type="term" value="C:plasma membrane"/>
    <property type="evidence" value="ECO:0007669"/>
    <property type="project" value="UniProtKB-SubCell"/>
</dbReference>
<dbReference type="GO" id="GO:0046872">
    <property type="term" value="F:metal ion binding"/>
    <property type="evidence" value="ECO:0007669"/>
    <property type="project" value="UniProtKB-KW"/>
</dbReference>
<feature type="transmembrane region" description="Helical" evidence="2">
    <location>
        <begin position="92"/>
        <end position="115"/>
    </location>
</feature>
<feature type="transmembrane region" description="Helical" evidence="2">
    <location>
        <begin position="50"/>
        <end position="72"/>
    </location>
</feature>
<keyword evidence="1 2" id="KW-0472">Membrane</keyword>
<name>A0A4P9VLG3_9GAMM</name>
<dbReference type="AlphaFoldDB" id="A0A4P9VLG3"/>
<evidence type="ECO:0000259" key="3">
    <source>
        <dbReference type="Pfam" id="PF04608"/>
    </source>
</evidence>
<evidence type="ECO:0000256" key="2">
    <source>
        <dbReference type="SAM" id="Phobius"/>
    </source>
</evidence>
<dbReference type="PANTHER" id="PTHR36305">
    <property type="entry name" value="PHOSPHATIDYLGLYCEROPHOSPHATASE A"/>
    <property type="match status" value="1"/>
</dbReference>
<dbReference type="GO" id="GO:0009395">
    <property type="term" value="P:phospholipid catabolic process"/>
    <property type="evidence" value="ECO:0007669"/>
    <property type="project" value="UniProtKB-KW"/>
</dbReference>
<comment type="subcellular location">
    <subcellularLocation>
        <location evidence="1">Cell inner membrane</location>
        <topology evidence="1">Multi-pass membrane protein</topology>
    </subcellularLocation>
</comment>
<evidence type="ECO:0000313" key="5">
    <source>
        <dbReference type="Proteomes" id="UP000257039"/>
    </source>
</evidence>
<dbReference type="Proteomes" id="UP000257039">
    <property type="component" value="Unassembled WGS sequence"/>
</dbReference>
<comment type="caution">
    <text evidence="4">The sequence shown here is derived from an EMBL/GenBank/DDBJ whole genome shotgun (WGS) entry which is preliminary data.</text>
</comment>
<proteinExistence type="predicted"/>
<keyword evidence="1" id="KW-0443">Lipid metabolism</keyword>
<keyword evidence="1 2" id="KW-0812">Transmembrane</keyword>
<feature type="transmembrane region" description="Helical" evidence="2">
    <location>
        <begin position="136"/>
        <end position="158"/>
    </location>
</feature>
<gene>
    <name evidence="4" type="ORF">B9G39_04090</name>
</gene>
<evidence type="ECO:0000256" key="1">
    <source>
        <dbReference type="PIRNR" id="PIRNR006162"/>
    </source>
</evidence>
<keyword evidence="1" id="KW-0378">Hydrolase</keyword>
<evidence type="ECO:0000313" key="4">
    <source>
        <dbReference type="EMBL" id="RDH42692.1"/>
    </source>
</evidence>